<dbReference type="Proteomes" id="UP000886595">
    <property type="component" value="Unassembled WGS sequence"/>
</dbReference>
<evidence type="ECO:0000256" key="7">
    <source>
        <dbReference type="ARBA" id="ARBA00032797"/>
    </source>
</evidence>
<comment type="function">
    <text evidence="1">Degradation of glucosinolates (glucose residue linked by a thioglucoside bound to an amino acid derivative) to glucose, sulfate and any of the products: thiocyanates, isothiocyanates, nitriles, epithionitriles or oxazolidine-2-thiones.</text>
</comment>
<dbReference type="PANTHER" id="PTHR10353:SF310">
    <property type="entry name" value="BETA-GLUCOSIDASE 42"/>
    <property type="match status" value="1"/>
</dbReference>
<evidence type="ECO:0000256" key="2">
    <source>
        <dbReference type="ARBA" id="ARBA00004116"/>
    </source>
</evidence>
<comment type="catalytic activity">
    <reaction evidence="8">
        <text>a thioglucoside + H2O = a sugar + a thiol.</text>
        <dbReference type="EC" id="3.2.1.147"/>
    </reaction>
</comment>
<evidence type="ECO:0000256" key="6">
    <source>
        <dbReference type="ARBA" id="ARBA00032643"/>
    </source>
</evidence>
<evidence type="ECO:0000256" key="1">
    <source>
        <dbReference type="ARBA" id="ARBA00003014"/>
    </source>
</evidence>
<dbReference type="GO" id="GO:0005773">
    <property type="term" value="C:vacuole"/>
    <property type="evidence" value="ECO:0007669"/>
    <property type="project" value="UniProtKB-SubCell"/>
</dbReference>
<dbReference type="PANTHER" id="PTHR10353">
    <property type="entry name" value="GLYCOSYL HYDROLASE"/>
    <property type="match status" value="1"/>
</dbReference>
<sequence length="93" mass="10790">MEDKVAAGRRIDFQLGWFLDPLFYGDYPASMRQKLGDNLPTFTPEEKEFMLQNSWDFLGLNHYTSRLIAHVSNKEAESDFYQAQELEGGCIFC</sequence>
<evidence type="ECO:0000256" key="4">
    <source>
        <dbReference type="ARBA" id="ARBA00012250"/>
    </source>
</evidence>
<keyword evidence="5" id="KW-0926">Vacuole</keyword>
<dbReference type="Pfam" id="PF00232">
    <property type="entry name" value="Glyco_hydro_1"/>
    <property type="match status" value="1"/>
</dbReference>
<evidence type="ECO:0000256" key="9">
    <source>
        <dbReference type="RuleBase" id="RU003690"/>
    </source>
</evidence>
<protein>
    <recommendedName>
        <fullName evidence="4">thioglucosidase</fullName>
        <ecNumber evidence="4">3.2.1.147</ecNumber>
    </recommendedName>
    <alternativeName>
        <fullName evidence="6">Sinigrinase</fullName>
    </alternativeName>
    <alternativeName>
        <fullName evidence="7">Thioglucosidase</fullName>
    </alternativeName>
</protein>
<keyword evidence="11" id="KW-1185">Reference proteome</keyword>
<dbReference type="Gene3D" id="3.20.20.80">
    <property type="entry name" value="Glycosidases"/>
    <property type="match status" value="1"/>
</dbReference>
<dbReference type="InterPro" id="IPR017853">
    <property type="entry name" value="GH"/>
</dbReference>
<dbReference type="EC" id="3.2.1.147" evidence="4"/>
<evidence type="ECO:0000256" key="5">
    <source>
        <dbReference type="ARBA" id="ARBA00022554"/>
    </source>
</evidence>
<comment type="similarity">
    <text evidence="3 9">Belongs to the glycosyl hydrolase 1 family.</text>
</comment>
<dbReference type="GO" id="GO:0005975">
    <property type="term" value="P:carbohydrate metabolic process"/>
    <property type="evidence" value="ECO:0007669"/>
    <property type="project" value="InterPro"/>
</dbReference>
<evidence type="ECO:0000256" key="8">
    <source>
        <dbReference type="ARBA" id="ARBA00034026"/>
    </source>
</evidence>
<dbReference type="AlphaFoldDB" id="A0A8X8AXB7"/>
<dbReference type="OrthoDB" id="65569at2759"/>
<dbReference type="GO" id="GO:0008422">
    <property type="term" value="F:beta-glucosidase activity"/>
    <property type="evidence" value="ECO:0007669"/>
    <property type="project" value="TreeGrafter"/>
</dbReference>
<comment type="subcellular location">
    <subcellularLocation>
        <location evidence="2">Vacuole</location>
    </subcellularLocation>
</comment>
<dbReference type="EMBL" id="JAAMPC010000004">
    <property type="protein sequence ID" value="KAG2315205.1"/>
    <property type="molecule type" value="Genomic_DNA"/>
</dbReference>
<dbReference type="SUPFAM" id="SSF51445">
    <property type="entry name" value="(Trans)glycosidases"/>
    <property type="match status" value="1"/>
</dbReference>
<organism evidence="10 11">
    <name type="scientific">Brassica carinata</name>
    <name type="common">Ethiopian mustard</name>
    <name type="synonym">Abyssinian cabbage</name>
    <dbReference type="NCBI Taxonomy" id="52824"/>
    <lineage>
        <taxon>Eukaryota</taxon>
        <taxon>Viridiplantae</taxon>
        <taxon>Streptophyta</taxon>
        <taxon>Embryophyta</taxon>
        <taxon>Tracheophyta</taxon>
        <taxon>Spermatophyta</taxon>
        <taxon>Magnoliopsida</taxon>
        <taxon>eudicotyledons</taxon>
        <taxon>Gunneridae</taxon>
        <taxon>Pentapetalae</taxon>
        <taxon>rosids</taxon>
        <taxon>malvids</taxon>
        <taxon>Brassicales</taxon>
        <taxon>Brassicaceae</taxon>
        <taxon>Brassiceae</taxon>
        <taxon>Brassica</taxon>
    </lineage>
</organism>
<evidence type="ECO:0000256" key="3">
    <source>
        <dbReference type="ARBA" id="ARBA00010838"/>
    </source>
</evidence>
<evidence type="ECO:0000313" key="10">
    <source>
        <dbReference type="EMBL" id="KAG2315205.1"/>
    </source>
</evidence>
<proteinExistence type="inferred from homology"/>
<gene>
    <name evidence="10" type="ORF">Bca52824_018327</name>
</gene>
<evidence type="ECO:0000313" key="11">
    <source>
        <dbReference type="Proteomes" id="UP000886595"/>
    </source>
</evidence>
<dbReference type="InterPro" id="IPR001360">
    <property type="entry name" value="Glyco_hydro_1"/>
</dbReference>
<name>A0A8X8AXB7_BRACI</name>
<dbReference type="GO" id="GO:0019137">
    <property type="term" value="F:thioglucosidase activity"/>
    <property type="evidence" value="ECO:0007669"/>
    <property type="project" value="UniProtKB-EC"/>
</dbReference>
<reference evidence="10 11" key="1">
    <citation type="submission" date="2020-02" db="EMBL/GenBank/DDBJ databases">
        <authorList>
            <person name="Ma Q."/>
            <person name="Huang Y."/>
            <person name="Song X."/>
            <person name="Pei D."/>
        </authorList>
    </citation>
    <scope>NUCLEOTIDE SEQUENCE [LARGE SCALE GENOMIC DNA]</scope>
    <source>
        <strain evidence="10">Sxm20200214</strain>
        <tissue evidence="10">Leaf</tissue>
    </source>
</reference>
<comment type="caution">
    <text evidence="10">The sequence shown here is derived from an EMBL/GenBank/DDBJ whole genome shotgun (WGS) entry which is preliminary data.</text>
</comment>
<accession>A0A8X8AXB7</accession>